<accession>A0ABR0LWN4</accession>
<proteinExistence type="predicted"/>
<sequence>MEHEKQQYTLGGDVPEYESKGGVRDARKGSIMLGEAADLYGDIATAEEYGY</sequence>
<feature type="region of interest" description="Disordered" evidence="1">
    <location>
        <begin position="1"/>
        <end position="21"/>
    </location>
</feature>
<evidence type="ECO:0000313" key="2">
    <source>
        <dbReference type="EMBL" id="KAK5251887.1"/>
    </source>
</evidence>
<gene>
    <name evidence="2" type="ORF">LTR16_005559</name>
</gene>
<evidence type="ECO:0008006" key="4">
    <source>
        <dbReference type="Google" id="ProtNLM"/>
    </source>
</evidence>
<protein>
    <recommendedName>
        <fullName evidence="4">DUF4025 domain-containing protein</fullName>
    </recommendedName>
</protein>
<evidence type="ECO:0000256" key="1">
    <source>
        <dbReference type="SAM" id="MobiDB-lite"/>
    </source>
</evidence>
<organism evidence="2 3">
    <name type="scientific">Cryomyces antarcticus</name>
    <dbReference type="NCBI Taxonomy" id="329879"/>
    <lineage>
        <taxon>Eukaryota</taxon>
        <taxon>Fungi</taxon>
        <taxon>Dikarya</taxon>
        <taxon>Ascomycota</taxon>
        <taxon>Pezizomycotina</taxon>
        <taxon>Dothideomycetes</taxon>
        <taxon>Dothideomycetes incertae sedis</taxon>
        <taxon>Cryomyces</taxon>
    </lineage>
</organism>
<dbReference type="EMBL" id="JAVRRA010009117">
    <property type="protein sequence ID" value="KAK5251887.1"/>
    <property type="molecule type" value="Genomic_DNA"/>
</dbReference>
<comment type="caution">
    <text evidence="2">The sequence shown here is derived from an EMBL/GenBank/DDBJ whole genome shotgun (WGS) entry which is preliminary data.</text>
</comment>
<feature type="non-terminal residue" evidence="2">
    <location>
        <position position="51"/>
    </location>
</feature>
<keyword evidence="3" id="KW-1185">Reference proteome</keyword>
<dbReference type="Proteomes" id="UP001357485">
    <property type="component" value="Unassembled WGS sequence"/>
</dbReference>
<evidence type="ECO:0000313" key="3">
    <source>
        <dbReference type="Proteomes" id="UP001357485"/>
    </source>
</evidence>
<name>A0ABR0LWN4_9PEZI</name>
<reference evidence="2 3" key="1">
    <citation type="submission" date="2023-08" db="EMBL/GenBank/DDBJ databases">
        <title>Black Yeasts Isolated from many extreme environments.</title>
        <authorList>
            <person name="Coleine C."/>
            <person name="Stajich J.E."/>
            <person name="Selbmann L."/>
        </authorList>
    </citation>
    <scope>NUCLEOTIDE SEQUENCE [LARGE SCALE GENOMIC DNA]</scope>
    <source>
        <strain evidence="2 3">CCFEE 536</strain>
    </source>
</reference>